<evidence type="ECO:0000313" key="10">
    <source>
        <dbReference type="EMBL" id="GAA1737196.1"/>
    </source>
</evidence>
<evidence type="ECO:0000256" key="4">
    <source>
        <dbReference type="ARBA" id="ARBA00022989"/>
    </source>
</evidence>
<feature type="compositionally biased region" description="Pro residues" evidence="7">
    <location>
        <begin position="467"/>
        <end position="478"/>
    </location>
</feature>
<dbReference type="Pfam" id="PF02687">
    <property type="entry name" value="FtsX"/>
    <property type="match status" value="2"/>
</dbReference>
<feature type="domain" description="ABC3 transporter permease C-terminal" evidence="9">
    <location>
        <begin position="668"/>
        <end position="782"/>
    </location>
</feature>
<name>A0ABP4VTG5_9ACTN</name>
<dbReference type="InterPro" id="IPR050250">
    <property type="entry name" value="Macrolide_Exporter_MacB"/>
</dbReference>
<keyword evidence="11" id="KW-1185">Reference proteome</keyword>
<feature type="transmembrane region" description="Helical" evidence="8">
    <location>
        <begin position="657"/>
        <end position="681"/>
    </location>
</feature>
<evidence type="ECO:0000256" key="7">
    <source>
        <dbReference type="SAM" id="MobiDB-lite"/>
    </source>
</evidence>
<dbReference type="RefSeq" id="WP_344076256.1">
    <property type="nucleotide sequence ID" value="NZ_BAAALS010000002.1"/>
</dbReference>
<evidence type="ECO:0000256" key="5">
    <source>
        <dbReference type="ARBA" id="ARBA00023136"/>
    </source>
</evidence>
<feature type="transmembrane region" description="Helical" evidence="8">
    <location>
        <begin position="336"/>
        <end position="357"/>
    </location>
</feature>
<keyword evidence="3 8" id="KW-0812">Transmembrane</keyword>
<feature type="transmembrane region" description="Helical" evidence="8">
    <location>
        <begin position="290"/>
        <end position="316"/>
    </location>
</feature>
<evidence type="ECO:0000256" key="2">
    <source>
        <dbReference type="ARBA" id="ARBA00022475"/>
    </source>
</evidence>
<protein>
    <recommendedName>
        <fullName evidence="9">ABC3 transporter permease C-terminal domain-containing protein</fullName>
    </recommendedName>
</protein>
<keyword evidence="2" id="KW-1003">Cell membrane</keyword>
<evidence type="ECO:0000256" key="6">
    <source>
        <dbReference type="ARBA" id="ARBA00038076"/>
    </source>
</evidence>
<dbReference type="Proteomes" id="UP001500655">
    <property type="component" value="Unassembled WGS sequence"/>
</dbReference>
<organism evidence="10 11">
    <name type="scientific">Luedemannella helvata</name>
    <dbReference type="NCBI Taxonomy" id="349315"/>
    <lineage>
        <taxon>Bacteria</taxon>
        <taxon>Bacillati</taxon>
        <taxon>Actinomycetota</taxon>
        <taxon>Actinomycetes</taxon>
        <taxon>Micromonosporales</taxon>
        <taxon>Micromonosporaceae</taxon>
        <taxon>Luedemannella</taxon>
    </lineage>
</organism>
<feature type="region of interest" description="Disordered" evidence="7">
    <location>
        <begin position="460"/>
        <end position="484"/>
    </location>
</feature>
<comment type="caution">
    <text evidence="10">The sequence shown here is derived from an EMBL/GenBank/DDBJ whole genome shotgun (WGS) entry which is preliminary data.</text>
</comment>
<comment type="subcellular location">
    <subcellularLocation>
        <location evidence="1">Cell membrane</location>
        <topology evidence="1">Multi-pass membrane protein</topology>
    </subcellularLocation>
</comment>
<feature type="transmembrane region" description="Helical" evidence="8">
    <location>
        <begin position="763"/>
        <end position="786"/>
    </location>
</feature>
<proteinExistence type="inferred from homology"/>
<evidence type="ECO:0000256" key="8">
    <source>
        <dbReference type="SAM" id="Phobius"/>
    </source>
</evidence>
<keyword evidence="5 8" id="KW-0472">Membrane</keyword>
<accession>A0ABP4VTG5</accession>
<evidence type="ECO:0000256" key="1">
    <source>
        <dbReference type="ARBA" id="ARBA00004651"/>
    </source>
</evidence>
<gene>
    <name evidence="10" type="ORF">GCM10009681_04760</name>
</gene>
<evidence type="ECO:0000259" key="9">
    <source>
        <dbReference type="Pfam" id="PF02687"/>
    </source>
</evidence>
<evidence type="ECO:0000313" key="11">
    <source>
        <dbReference type="Proteomes" id="UP001500655"/>
    </source>
</evidence>
<dbReference type="PANTHER" id="PTHR30572:SF4">
    <property type="entry name" value="ABC TRANSPORTER PERMEASE YTRF"/>
    <property type="match status" value="1"/>
</dbReference>
<evidence type="ECO:0000256" key="3">
    <source>
        <dbReference type="ARBA" id="ARBA00022692"/>
    </source>
</evidence>
<feature type="transmembrane region" description="Helical" evidence="8">
    <location>
        <begin position="417"/>
        <end position="438"/>
    </location>
</feature>
<reference evidence="11" key="1">
    <citation type="journal article" date="2019" name="Int. J. Syst. Evol. Microbiol.">
        <title>The Global Catalogue of Microorganisms (GCM) 10K type strain sequencing project: providing services to taxonomists for standard genome sequencing and annotation.</title>
        <authorList>
            <consortium name="The Broad Institute Genomics Platform"/>
            <consortium name="The Broad Institute Genome Sequencing Center for Infectious Disease"/>
            <person name="Wu L."/>
            <person name="Ma J."/>
        </authorList>
    </citation>
    <scope>NUCLEOTIDE SEQUENCE [LARGE SCALE GENOMIC DNA]</scope>
    <source>
        <strain evidence="11">JCM 13249</strain>
    </source>
</reference>
<comment type="similarity">
    <text evidence="6">Belongs to the ABC-4 integral membrane protein family.</text>
</comment>
<feature type="transmembrane region" description="Helical" evidence="8">
    <location>
        <begin position="242"/>
        <end position="270"/>
    </location>
</feature>
<dbReference type="InterPro" id="IPR003838">
    <property type="entry name" value="ABC3_permease_C"/>
</dbReference>
<keyword evidence="4 8" id="KW-1133">Transmembrane helix</keyword>
<dbReference type="EMBL" id="BAAALS010000002">
    <property type="protein sequence ID" value="GAA1737196.1"/>
    <property type="molecule type" value="Genomic_DNA"/>
</dbReference>
<feature type="domain" description="ABC3 transporter permease C-terminal" evidence="9">
    <location>
        <begin position="248"/>
        <end position="365"/>
    </location>
</feature>
<feature type="transmembrane region" description="Helical" evidence="8">
    <location>
        <begin position="711"/>
        <end position="732"/>
    </location>
</feature>
<sequence>MSAVLAATRAAVARRRVQTLVVGLVVLLTSATAVLAIALAAASHGPFDDAFDAADGAHVNANVRGGVAAAQLTATASAAGVTAAAGPFAAVRGAVEGPRGLRLPDGLIVGREQAGGSVDKLILDEGEWLTGVGQIVLSRRYAGPLISVGDTVTIGGGSLRVVGVAASVTGTADGWVWPTQTDVLSAEGAGWQMLYRFAGHDTEERVRASLAAATAGLPADAVESSTSYLTVRTSVNRSIAAFVPFVVAFAVLGIVLSVLITANVVSGAVVAGYRNIGVLKTLGFTPAQVVAVYVAQVVGPAVVGCLIGVPLGMAVAIPLLGQTERVYDLPVSGAGVPGWVVVTVLVAAPLLVAASAIPPALRAGRLAANQAISVGRAPRVGRGFRARRALTASALPRPVALGLGLPLARPSRAAGTVVAILLGAVTLVFAVGLAASVLRVDAAFSRRDAVQVTAGLFMEAPPGHTAPEPPPPGAPPGAPAAEAPAISAPAAGPRTATVDPAVVLGAVRAASGTAHAVILHEGRARAAGIAQELDVSGYVGDAGWVGYPIVSGRWYANPGEVVVSSYFLNHTGRQVGDRLTFDSGQVVTIVGEVLAGTGNLIVIGDATLLKEPLHVVIEIGLAPGTDAAGYAAALGKQFGEESGVHVEDRSSDYDAEAFIILETLIATLTLLLCAVAALGVLNTVVLTTRERTQEIGVLKALGMTPRQTRTMVITSMVGLGLVAGVVAVPLGVRLHHWIVPLMGEGAGTPLPASVVDVYGLPQLVLLGCAGIALAVVGALLPAGWAARTRVATALRAE</sequence>
<dbReference type="PANTHER" id="PTHR30572">
    <property type="entry name" value="MEMBRANE COMPONENT OF TRANSPORTER-RELATED"/>
    <property type="match status" value="1"/>
</dbReference>